<accession>A0A5B8Y8R1</accession>
<feature type="region of interest" description="Disordered" evidence="1">
    <location>
        <begin position="21"/>
        <end position="52"/>
    </location>
</feature>
<feature type="chain" id="PRO_5030106671" description="Outer membrane lipoprotein-sorting protein" evidence="2">
    <location>
        <begin position="25"/>
        <end position="309"/>
    </location>
</feature>
<evidence type="ECO:0000256" key="1">
    <source>
        <dbReference type="SAM" id="MobiDB-lite"/>
    </source>
</evidence>
<name>A0A4Y6PY64_PERCE</name>
<keyword evidence="4" id="KW-1185">Reference proteome</keyword>
<dbReference type="PROSITE" id="PS51257">
    <property type="entry name" value="PROKAR_LIPOPROTEIN"/>
    <property type="match status" value="1"/>
</dbReference>
<protein>
    <recommendedName>
        <fullName evidence="5">Outer membrane lipoprotein-sorting protein</fullName>
    </recommendedName>
</protein>
<dbReference type="AlphaFoldDB" id="A0A4Y6PY64"/>
<reference evidence="3 4" key="1">
    <citation type="submission" date="2019-06" db="EMBL/GenBank/DDBJ databases">
        <title>Persicimonas caeni gen. nov., sp. nov., a predatory bacterium isolated from solar saltern.</title>
        <authorList>
            <person name="Wang S."/>
        </authorList>
    </citation>
    <scope>NUCLEOTIDE SEQUENCE [LARGE SCALE GENOMIC DNA]</scope>
    <source>
        <strain evidence="3 4">YN101</strain>
    </source>
</reference>
<dbReference type="Proteomes" id="UP000315995">
    <property type="component" value="Chromosome"/>
</dbReference>
<dbReference type="OrthoDB" id="282859at2"/>
<feature type="compositionally biased region" description="Acidic residues" evidence="1">
    <location>
        <begin position="30"/>
        <end position="45"/>
    </location>
</feature>
<dbReference type="EMBL" id="CP041186">
    <property type="protein sequence ID" value="QDG53170.1"/>
    <property type="molecule type" value="Genomic_DNA"/>
</dbReference>
<sequence>MNPRILLVLVAAFALAACQSTPEAQPQQDPVEEEAAEEVAEEFDDQNATPPENWVTERVAESKERLQATEAGTLVWKSIEAHGGLQRWFENGPLHFRFDYRPLGEGKPRDTYQTVDTWSSRARHQMADDRDVEFGWDGEQAWQKPADADIALNPRFWALTPYYFVAMPFVLGDPGVNLELVGDEELQGQTYEVVKATFSAGTGDAPDDYYVLYFHPDTHKLRALRYVVSYPGFFPEGGHTPEKLMIYEGEQTVDGITFAKNFPTHKWDTEAAKPLDKVTAIEMSDVEFRPGTPQAYFEMPEGAKALEGY</sequence>
<gene>
    <name evidence="3" type="ORF">FIV42_21210</name>
</gene>
<accession>A0A4Y6PY64</accession>
<evidence type="ECO:0000313" key="3">
    <source>
        <dbReference type="EMBL" id="QDG53170.1"/>
    </source>
</evidence>
<proteinExistence type="predicted"/>
<dbReference type="RefSeq" id="WP_141199631.1">
    <property type="nucleotide sequence ID" value="NZ_CP041186.1"/>
</dbReference>
<evidence type="ECO:0000313" key="4">
    <source>
        <dbReference type="Proteomes" id="UP000315995"/>
    </source>
</evidence>
<evidence type="ECO:0000256" key="2">
    <source>
        <dbReference type="SAM" id="SignalP"/>
    </source>
</evidence>
<evidence type="ECO:0008006" key="5">
    <source>
        <dbReference type="Google" id="ProtNLM"/>
    </source>
</evidence>
<organism evidence="3 4">
    <name type="scientific">Persicimonas caeni</name>
    <dbReference type="NCBI Taxonomy" id="2292766"/>
    <lineage>
        <taxon>Bacteria</taxon>
        <taxon>Deltaproteobacteria</taxon>
        <taxon>Bradymonadales</taxon>
        <taxon>Bradymonadaceae</taxon>
        <taxon>Persicimonas</taxon>
    </lineage>
</organism>
<feature type="signal peptide" evidence="2">
    <location>
        <begin position="1"/>
        <end position="24"/>
    </location>
</feature>
<keyword evidence="2" id="KW-0732">Signal</keyword>